<dbReference type="EMBL" id="UHFA01000002">
    <property type="protein sequence ID" value="SUN35412.1"/>
    <property type="molecule type" value="Genomic_DNA"/>
</dbReference>
<keyword evidence="7" id="KW-0963">Cytoplasm</keyword>
<evidence type="ECO:0000256" key="5">
    <source>
        <dbReference type="ARBA" id="ARBA00023098"/>
    </source>
</evidence>
<keyword evidence="2 7" id="KW-0444">Lipid biosynthesis</keyword>
<evidence type="ECO:0000256" key="7">
    <source>
        <dbReference type="HAMAP-Rule" id="MF_01217"/>
    </source>
</evidence>
<organism evidence="9 10">
    <name type="scientific">Streptococcus downei MFe28</name>
    <dbReference type="NCBI Taxonomy" id="764290"/>
    <lineage>
        <taxon>Bacteria</taxon>
        <taxon>Bacillati</taxon>
        <taxon>Bacillota</taxon>
        <taxon>Bacilli</taxon>
        <taxon>Lactobacillales</taxon>
        <taxon>Streptococcaceae</taxon>
        <taxon>Streptococcus</taxon>
    </lineage>
</organism>
<dbReference type="SUPFAM" id="SSF47336">
    <property type="entry name" value="ACP-like"/>
    <property type="match status" value="1"/>
</dbReference>
<comment type="subcellular location">
    <subcellularLocation>
        <location evidence="7">Cytoplasm</location>
    </subcellularLocation>
</comment>
<gene>
    <name evidence="7 9" type="primary">acpP</name>
    <name evidence="9" type="ORF">NCTC11391_00416</name>
</gene>
<keyword evidence="5 7" id="KW-0443">Lipid metabolism</keyword>
<dbReference type="GO" id="GO:0000035">
    <property type="term" value="F:acyl binding"/>
    <property type="evidence" value="ECO:0007669"/>
    <property type="project" value="TreeGrafter"/>
</dbReference>
<dbReference type="NCBIfam" id="NF002150">
    <property type="entry name" value="PRK00982.1-4"/>
    <property type="match status" value="1"/>
</dbReference>
<evidence type="ECO:0000256" key="3">
    <source>
        <dbReference type="ARBA" id="ARBA00022553"/>
    </source>
</evidence>
<sequence>MTRNEIFDKISQMIKEQMHHEDMEVTEDTSLKDELGVDSIDLMEFVVNLEDELSIEIPDDDIEDIVKLGDMLDYLEGRIGK</sequence>
<dbReference type="UniPathway" id="UPA00094"/>
<dbReference type="GO" id="GO:0009245">
    <property type="term" value="P:lipid A biosynthetic process"/>
    <property type="evidence" value="ECO:0007669"/>
    <property type="project" value="TreeGrafter"/>
</dbReference>
<dbReference type="PANTHER" id="PTHR20863">
    <property type="entry name" value="ACYL CARRIER PROTEIN"/>
    <property type="match status" value="1"/>
</dbReference>
<evidence type="ECO:0000259" key="8">
    <source>
        <dbReference type="PROSITE" id="PS50075"/>
    </source>
</evidence>
<keyword evidence="10" id="KW-1185">Reference proteome</keyword>
<name>A0A380JBQ0_STRDO</name>
<evidence type="ECO:0000256" key="2">
    <source>
        <dbReference type="ARBA" id="ARBA00022516"/>
    </source>
</evidence>
<comment type="pathway">
    <text evidence="7">Lipid metabolism; fatty acid biosynthesis.</text>
</comment>
<dbReference type="Gene3D" id="1.10.1200.10">
    <property type="entry name" value="ACP-like"/>
    <property type="match status" value="1"/>
</dbReference>
<protein>
    <recommendedName>
        <fullName evidence="7">Acyl carrier protein</fullName>
        <shortName evidence="7">ACP</shortName>
    </recommendedName>
</protein>
<dbReference type="RefSeq" id="WP_002996108.1">
    <property type="nucleotide sequence ID" value="NZ_UHFA01000002.1"/>
</dbReference>
<dbReference type="AlphaFoldDB" id="A0A380JBQ0"/>
<evidence type="ECO:0000313" key="9">
    <source>
        <dbReference type="EMBL" id="SUN35412.1"/>
    </source>
</evidence>
<dbReference type="PANTHER" id="PTHR20863:SF76">
    <property type="entry name" value="CARRIER DOMAIN-CONTAINING PROTEIN"/>
    <property type="match status" value="1"/>
</dbReference>
<dbReference type="Pfam" id="PF00550">
    <property type="entry name" value="PP-binding"/>
    <property type="match status" value="1"/>
</dbReference>
<comment type="function">
    <text evidence="7">Carrier of the growing fatty acid chain in fatty acid biosynthesis.</text>
</comment>
<reference evidence="9 10" key="1">
    <citation type="submission" date="2018-06" db="EMBL/GenBank/DDBJ databases">
        <authorList>
            <consortium name="Pathogen Informatics"/>
            <person name="Doyle S."/>
        </authorList>
    </citation>
    <scope>NUCLEOTIDE SEQUENCE [LARGE SCALE GENOMIC DNA]</scope>
    <source>
        <strain evidence="10">NCTC 11391</strain>
    </source>
</reference>
<dbReference type="InterPro" id="IPR003231">
    <property type="entry name" value="ACP"/>
</dbReference>
<comment type="PTM">
    <text evidence="7">4'-phosphopantetheine is transferred from CoA to a specific serine of apo-ACP by AcpS. This modification is essential for activity because fatty acids are bound in thioester linkage to the sulfhydryl of the prosthetic group.</text>
</comment>
<dbReference type="InterPro" id="IPR036736">
    <property type="entry name" value="ACP-like_sf"/>
</dbReference>
<evidence type="ECO:0000256" key="4">
    <source>
        <dbReference type="ARBA" id="ARBA00022832"/>
    </source>
</evidence>
<evidence type="ECO:0000256" key="6">
    <source>
        <dbReference type="ARBA" id="ARBA00023160"/>
    </source>
</evidence>
<dbReference type="PROSITE" id="PS50075">
    <property type="entry name" value="CARRIER"/>
    <property type="match status" value="1"/>
</dbReference>
<proteinExistence type="inferred from homology"/>
<evidence type="ECO:0000256" key="1">
    <source>
        <dbReference type="ARBA" id="ARBA00022450"/>
    </source>
</evidence>
<keyword evidence="6 7" id="KW-0275">Fatty acid biosynthesis</keyword>
<dbReference type="NCBIfam" id="NF009104">
    <property type="entry name" value="PRK12449.1"/>
    <property type="match status" value="1"/>
</dbReference>
<dbReference type="GO" id="GO:0016020">
    <property type="term" value="C:membrane"/>
    <property type="evidence" value="ECO:0007669"/>
    <property type="project" value="GOC"/>
</dbReference>
<dbReference type="Proteomes" id="UP000254082">
    <property type="component" value="Unassembled WGS sequence"/>
</dbReference>
<accession>A0A380JBQ0</accession>
<comment type="similarity">
    <text evidence="7">Belongs to the acyl carrier protein (ACP) family.</text>
</comment>
<evidence type="ECO:0000313" key="10">
    <source>
        <dbReference type="Proteomes" id="UP000254082"/>
    </source>
</evidence>
<keyword evidence="3 7" id="KW-0597">Phosphoprotein</keyword>
<feature type="domain" description="Carrier" evidence="8">
    <location>
        <begin position="4"/>
        <end position="79"/>
    </location>
</feature>
<dbReference type="GO" id="GO:0000036">
    <property type="term" value="F:acyl carrier activity"/>
    <property type="evidence" value="ECO:0007669"/>
    <property type="project" value="UniProtKB-UniRule"/>
</dbReference>
<dbReference type="InterPro" id="IPR009081">
    <property type="entry name" value="PP-bd_ACP"/>
</dbReference>
<keyword evidence="1 7" id="KW-0596">Phosphopantetheine</keyword>
<feature type="modified residue" description="O-(pantetheine 4'-phosphoryl)serine" evidence="7">
    <location>
        <position position="39"/>
    </location>
</feature>
<dbReference type="GO" id="GO:0005829">
    <property type="term" value="C:cytosol"/>
    <property type="evidence" value="ECO:0007669"/>
    <property type="project" value="TreeGrafter"/>
</dbReference>
<dbReference type="HAMAP" id="MF_01217">
    <property type="entry name" value="Acyl_carrier"/>
    <property type="match status" value="1"/>
</dbReference>
<dbReference type="OrthoDB" id="9804551at2"/>
<keyword evidence="4 7" id="KW-0276">Fatty acid metabolism</keyword>